<accession>A0A5B9R4Q0</accession>
<evidence type="ECO:0000313" key="2">
    <source>
        <dbReference type="EMBL" id="QEG41203.1"/>
    </source>
</evidence>
<keyword evidence="3" id="KW-1185">Reference proteome</keyword>
<gene>
    <name evidence="2" type="ORF">UC8_32220</name>
</gene>
<dbReference type="OrthoDB" id="286727at2"/>
<feature type="chain" id="PRO_5022658426" description="Carboxypeptidase regulatory-like domain-containing protein" evidence="1">
    <location>
        <begin position="24"/>
        <end position="137"/>
    </location>
</feature>
<sequence precursor="true">MKNRSTKAFPLLWAVLTIVPMVAGCGPNEVPTAPISGTVTLAGEPLTDATILFYDKVSGAGATCLLDESGGFASESVPLGNYQVTIGPPPTEHAPGATGMPPMPELPKKLPRKYTIGSQSGLTAKVEAEANQFTFEL</sequence>
<dbReference type="RefSeq" id="WP_148080335.1">
    <property type="nucleotide sequence ID" value="NZ_CP042914.1"/>
</dbReference>
<dbReference type="KEGG" id="rul:UC8_32220"/>
<dbReference type="EMBL" id="CP042914">
    <property type="protein sequence ID" value="QEG41203.1"/>
    <property type="molecule type" value="Genomic_DNA"/>
</dbReference>
<dbReference type="AlphaFoldDB" id="A0A5B9R4Q0"/>
<evidence type="ECO:0000256" key="1">
    <source>
        <dbReference type="SAM" id="SignalP"/>
    </source>
</evidence>
<keyword evidence="1" id="KW-0732">Signal</keyword>
<reference evidence="2 3" key="1">
    <citation type="submission" date="2019-08" db="EMBL/GenBank/DDBJ databases">
        <title>Deep-cultivation of Planctomycetes and their phenomic and genomic characterization uncovers novel biology.</title>
        <authorList>
            <person name="Wiegand S."/>
            <person name="Jogler M."/>
            <person name="Boedeker C."/>
            <person name="Pinto D."/>
            <person name="Vollmers J."/>
            <person name="Rivas-Marin E."/>
            <person name="Kohn T."/>
            <person name="Peeters S.H."/>
            <person name="Heuer A."/>
            <person name="Rast P."/>
            <person name="Oberbeckmann S."/>
            <person name="Bunk B."/>
            <person name="Jeske O."/>
            <person name="Meyerdierks A."/>
            <person name="Storesund J.E."/>
            <person name="Kallscheuer N."/>
            <person name="Luecker S."/>
            <person name="Lage O.M."/>
            <person name="Pohl T."/>
            <person name="Merkel B.J."/>
            <person name="Hornburger P."/>
            <person name="Mueller R.-W."/>
            <person name="Bruemmer F."/>
            <person name="Labrenz M."/>
            <person name="Spormann A.M."/>
            <person name="Op den Camp H."/>
            <person name="Overmann J."/>
            <person name="Amann R."/>
            <person name="Jetten M.S.M."/>
            <person name="Mascher T."/>
            <person name="Medema M.H."/>
            <person name="Devos D.P."/>
            <person name="Kaster A.-K."/>
            <person name="Ovreas L."/>
            <person name="Rohde M."/>
            <person name="Galperin M.Y."/>
            <person name="Jogler C."/>
        </authorList>
    </citation>
    <scope>NUCLEOTIDE SEQUENCE [LARGE SCALE GENOMIC DNA]</scope>
    <source>
        <strain evidence="2 3">UC8</strain>
    </source>
</reference>
<name>A0A5B9R4Q0_9BACT</name>
<dbReference type="PROSITE" id="PS51257">
    <property type="entry name" value="PROKAR_LIPOPROTEIN"/>
    <property type="match status" value="1"/>
</dbReference>
<feature type="signal peptide" evidence="1">
    <location>
        <begin position="1"/>
        <end position="23"/>
    </location>
</feature>
<proteinExistence type="predicted"/>
<evidence type="ECO:0000313" key="3">
    <source>
        <dbReference type="Proteomes" id="UP000325286"/>
    </source>
</evidence>
<evidence type="ECO:0008006" key="4">
    <source>
        <dbReference type="Google" id="ProtNLM"/>
    </source>
</evidence>
<organism evidence="2 3">
    <name type="scientific">Roseimaritima ulvae</name>
    <dbReference type="NCBI Taxonomy" id="980254"/>
    <lineage>
        <taxon>Bacteria</taxon>
        <taxon>Pseudomonadati</taxon>
        <taxon>Planctomycetota</taxon>
        <taxon>Planctomycetia</taxon>
        <taxon>Pirellulales</taxon>
        <taxon>Pirellulaceae</taxon>
        <taxon>Roseimaritima</taxon>
    </lineage>
</organism>
<protein>
    <recommendedName>
        <fullName evidence="4">Carboxypeptidase regulatory-like domain-containing protein</fullName>
    </recommendedName>
</protein>
<dbReference type="Proteomes" id="UP000325286">
    <property type="component" value="Chromosome"/>
</dbReference>